<dbReference type="SUPFAM" id="SSF47370">
    <property type="entry name" value="Bromodomain"/>
    <property type="match status" value="1"/>
</dbReference>
<dbReference type="AlphaFoldDB" id="A0A7J7XWS3"/>
<name>A0A7J7XWS3_PIPKU</name>
<dbReference type="SMART" id="SM00249">
    <property type="entry name" value="PHD"/>
    <property type="match status" value="1"/>
</dbReference>
<dbReference type="PROSITE" id="PS50016">
    <property type="entry name" value="ZF_PHD_2"/>
    <property type="match status" value="1"/>
</dbReference>
<dbReference type="InterPro" id="IPR019787">
    <property type="entry name" value="Znf_PHD-finger"/>
</dbReference>
<evidence type="ECO:0000256" key="1">
    <source>
        <dbReference type="ARBA" id="ARBA00022553"/>
    </source>
</evidence>
<accession>A0A7J7XWS3</accession>
<dbReference type="InterPro" id="IPR010919">
    <property type="entry name" value="SAND-like_dom_sf"/>
</dbReference>
<dbReference type="InterPro" id="IPR019786">
    <property type="entry name" value="Zinc_finger_PHD-type_CS"/>
</dbReference>
<dbReference type="InterPro" id="IPR011011">
    <property type="entry name" value="Znf_FYVE_PHD"/>
</dbReference>
<dbReference type="GO" id="GO:0003677">
    <property type="term" value="F:DNA binding"/>
    <property type="evidence" value="ECO:0007669"/>
    <property type="project" value="UniProtKB-KW"/>
</dbReference>
<evidence type="ECO:0000256" key="7">
    <source>
        <dbReference type="PROSITE-ProRule" id="PRU00146"/>
    </source>
</evidence>
<dbReference type="Gene3D" id="1.20.920.10">
    <property type="entry name" value="Bromodomain-like"/>
    <property type="match status" value="1"/>
</dbReference>
<feature type="region of interest" description="Disordered" evidence="8">
    <location>
        <begin position="124"/>
        <end position="162"/>
    </location>
</feature>
<dbReference type="SUPFAM" id="SSF57903">
    <property type="entry name" value="FYVE/PHD zinc finger"/>
    <property type="match status" value="1"/>
</dbReference>
<evidence type="ECO:0000313" key="13">
    <source>
        <dbReference type="Proteomes" id="UP000558488"/>
    </source>
</evidence>
<feature type="domain" description="PHD-type" evidence="9">
    <location>
        <begin position="258"/>
        <end position="304"/>
    </location>
</feature>
<feature type="domain" description="SAND" evidence="10">
    <location>
        <begin position="164"/>
        <end position="245"/>
    </location>
</feature>
<evidence type="ECO:0000256" key="5">
    <source>
        <dbReference type="ARBA" id="ARBA00023117"/>
    </source>
</evidence>
<dbReference type="PANTHER" id="PTHR46386:SF1">
    <property type="entry name" value="NUCLEAR BODY PROTEIN SP140-LIKE PROTEIN"/>
    <property type="match status" value="1"/>
</dbReference>
<keyword evidence="2" id="KW-0479">Metal-binding</keyword>
<dbReference type="PROSITE" id="PS50864">
    <property type="entry name" value="SAND"/>
    <property type="match status" value="1"/>
</dbReference>
<dbReference type="Gene3D" id="3.30.40.10">
    <property type="entry name" value="Zinc/RING finger domain, C3HC4 (zinc finger)"/>
    <property type="match status" value="1"/>
</dbReference>
<dbReference type="PROSITE" id="PS51414">
    <property type="entry name" value="HSR"/>
    <property type="match status" value="1"/>
</dbReference>
<dbReference type="GO" id="GO:0008270">
    <property type="term" value="F:zinc ion binding"/>
    <property type="evidence" value="ECO:0007669"/>
    <property type="project" value="UniProtKB-KW"/>
</dbReference>
<evidence type="ECO:0000256" key="4">
    <source>
        <dbReference type="ARBA" id="ARBA00022833"/>
    </source>
</evidence>
<dbReference type="Proteomes" id="UP000558488">
    <property type="component" value="Unassembled WGS sequence"/>
</dbReference>
<dbReference type="SMART" id="SM00258">
    <property type="entry name" value="SAND"/>
    <property type="match status" value="1"/>
</dbReference>
<dbReference type="PROSITE" id="PS01359">
    <property type="entry name" value="ZF_PHD_1"/>
    <property type="match status" value="1"/>
</dbReference>
<dbReference type="CDD" id="cd15626">
    <property type="entry name" value="PHD_SP110_140"/>
    <property type="match status" value="1"/>
</dbReference>
<feature type="domain" description="HSR" evidence="11">
    <location>
        <begin position="1"/>
        <end position="114"/>
    </location>
</feature>
<evidence type="ECO:0000256" key="6">
    <source>
        <dbReference type="ARBA" id="ARBA00023125"/>
    </source>
</evidence>
<dbReference type="GO" id="GO:0005634">
    <property type="term" value="C:nucleus"/>
    <property type="evidence" value="ECO:0007669"/>
    <property type="project" value="InterPro"/>
</dbReference>
<evidence type="ECO:0000259" key="9">
    <source>
        <dbReference type="PROSITE" id="PS50016"/>
    </source>
</evidence>
<keyword evidence="6" id="KW-0238">DNA-binding</keyword>
<evidence type="ECO:0000259" key="11">
    <source>
        <dbReference type="PROSITE" id="PS51414"/>
    </source>
</evidence>
<keyword evidence="1" id="KW-0597">Phosphoprotein</keyword>
<organism evidence="12 13">
    <name type="scientific">Pipistrellus kuhlii</name>
    <name type="common">Kuhl's pipistrelle</name>
    <dbReference type="NCBI Taxonomy" id="59472"/>
    <lineage>
        <taxon>Eukaryota</taxon>
        <taxon>Metazoa</taxon>
        <taxon>Chordata</taxon>
        <taxon>Craniata</taxon>
        <taxon>Vertebrata</taxon>
        <taxon>Euteleostomi</taxon>
        <taxon>Mammalia</taxon>
        <taxon>Eutheria</taxon>
        <taxon>Laurasiatheria</taxon>
        <taxon>Chiroptera</taxon>
        <taxon>Yangochiroptera</taxon>
        <taxon>Vespertilionidae</taxon>
        <taxon>Pipistrellus</taxon>
    </lineage>
</organism>
<dbReference type="InterPro" id="IPR043563">
    <property type="entry name" value="Sp110/Sp140/Sp140L-like"/>
</dbReference>
<evidence type="ECO:0000256" key="2">
    <source>
        <dbReference type="ARBA" id="ARBA00022723"/>
    </source>
</evidence>
<comment type="caution">
    <text evidence="12">The sequence shown here is derived from an EMBL/GenBank/DDBJ whole genome shotgun (WGS) entry which is preliminary data.</text>
</comment>
<dbReference type="InterPro" id="IPR036427">
    <property type="entry name" value="Bromodomain-like_sf"/>
</dbReference>
<evidence type="ECO:0000313" key="12">
    <source>
        <dbReference type="EMBL" id="KAF6353988.1"/>
    </source>
</evidence>
<feature type="compositionally biased region" description="Basic and acidic residues" evidence="8">
    <location>
        <begin position="124"/>
        <end position="141"/>
    </location>
</feature>
<protein>
    <recommendedName>
        <fullName evidence="14">SP140 nuclear body protein like</fullName>
    </recommendedName>
</protein>
<dbReference type="GO" id="GO:0000981">
    <property type="term" value="F:DNA-binding transcription factor activity, RNA polymerase II-specific"/>
    <property type="evidence" value="ECO:0007669"/>
    <property type="project" value="TreeGrafter"/>
</dbReference>
<dbReference type="Pfam" id="PF03172">
    <property type="entry name" value="HSR"/>
    <property type="match status" value="1"/>
</dbReference>
<evidence type="ECO:0000259" key="10">
    <source>
        <dbReference type="PROSITE" id="PS50864"/>
    </source>
</evidence>
<gene>
    <name evidence="12" type="ORF">mPipKuh1_016476</name>
</gene>
<keyword evidence="13" id="KW-1185">Reference proteome</keyword>
<sequence>MASESTDLSTRMSAENVALCHFKKQKVAISNIIITSFPFLELLRDHGFINNEMYEKSKKSFEKKDSQKEVIYHVLSEVEKKFNLSLLKELFSKDIMEAYPDLKDIYETFKKVIPNIELFLRSAGEENEKRPDTKQSLEKGTGDIGNNSKTEKAKKRKRTTMHKEETVNFTAEILPVTCGKMEGMLIKRKLQRGATVKCIRTEDGKWFTPMEFEVEGGYEKASNWKSTVYCGGRALKRLIESGYLPQPPHDRKRKPENAVKCKICGDEGKLFKCSFCLSFFHEYCHIPPVDPESKDWICTFCKIQVPSGNPQHASYAEIIARRMGPKEKSKCVFLLLKLYCHLEKNIFQNIPDEHYVQKASQCLETLRKLDEIKNKLNGGCFTKVNGLVVDMKKICQDSKHNDSVLTEEEFEKNFKEVFSIQ</sequence>
<dbReference type="EMBL" id="JACAGB010000007">
    <property type="protein sequence ID" value="KAF6353988.1"/>
    <property type="molecule type" value="Genomic_DNA"/>
</dbReference>
<dbReference type="SUPFAM" id="SSF63763">
    <property type="entry name" value="SAND domain-like"/>
    <property type="match status" value="1"/>
</dbReference>
<dbReference type="InterPro" id="IPR001965">
    <property type="entry name" value="Znf_PHD"/>
</dbReference>
<evidence type="ECO:0000256" key="8">
    <source>
        <dbReference type="SAM" id="MobiDB-lite"/>
    </source>
</evidence>
<keyword evidence="5" id="KW-0103">Bromodomain</keyword>
<dbReference type="Gene3D" id="3.10.390.10">
    <property type="entry name" value="SAND domain-like"/>
    <property type="match status" value="1"/>
</dbReference>
<evidence type="ECO:0000256" key="3">
    <source>
        <dbReference type="ARBA" id="ARBA00022771"/>
    </source>
</evidence>
<evidence type="ECO:0008006" key="14">
    <source>
        <dbReference type="Google" id="ProtNLM"/>
    </source>
</evidence>
<proteinExistence type="predicted"/>
<dbReference type="InterPro" id="IPR000770">
    <property type="entry name" value="SAND_dom"/>
</dbReference>
<dbReference type="InterPro" id="IPR013083">
    <property type="entry name" value="Znf_RING/FYVE/PHD"/>
</dbReference>
<dbReference type="Pfam" id="PF01342">
    <property type="entry name" value="SAND"/>
    <property type="match status" value="1"/>
</dbReference>
<dbReference type="InterPro" id="IPR004865">
    <property type="entry name" value="HSR_dom"/>
</dbReference>
<keyword evidence="3 7" id="KW-0863">Zinc-finger</keyword>
<keyword evidence="4" id="KW-0862">Zinc</keyword>
<reference evidence="12 13" key="1">
    <citation type="journal article" date="2020" name="Nature">
        <title>Six reference-quality genomes reveal evolution of bat adaptations.</title>
        <authorList>
            <person name="Jebb D."/>
            <person name="Huang Z."/>
            <person name="Pippel M."/>
            <person name="Hughes G.M."/>
            <person name="Lavrichenko K."/>
            <person name="Devanna P."/>
            <person name="Winkler S."/>
            <person name="Jermiin L.S."/>
            <person name="Skirmuntt E.C."/>
            <person name="Katzourakis A."/>
            <person name="Burkitt-Gray L."/>
            <person name="Ray D.A."/>
            <person name="Sullivan K.A.M."/>
            <person name="Roscito J.G."/>
            <person name="Kirilenko B.M."/>
            <person name="Davalos L.M."/>
            <person name="Corthals A.P."/>
            <person name="Power M.L."/>
            <person name="Jones G."/>
            <person name="Ransome R.D."/>
            <person name="Dechmann D.K.N."/>
            <person name="Locatelli A.G."/>
            <person name="Puechmaille S.J."/>
            <person name="Fedrigo O."/>
            <person name="Jarvis E.D."/>
            <person name="Hiller M."/>
            <person name="Vernes S.C."/>
            <person name="Myers E.W."/>
            <person name="Teeling E.C."/>
        </authorList>
    </citation>
    <scope>NUCLEOTIDE SEQUENCE [LARGE SCALE GENOMIC DNA]</scope>
    <source>
        <strain evidence="12">MPipKuh1</strain>
        <tissue evidence="12">Flight muscle</tissue>
    </source>
</reference>
<dbReference type="PANTHER" id="PTHR46386">
    <property type="entry name" value="NUCLEAR BODY PROTEIN SP140"/>
    <property type="match status" value="1"/>
</dbReference>